<dbReference type="RefSeq" id="WP_098149713.1">
    <property type="nucleotide sequence ID" value="NZ_NUBB01000012.1"/>
</dbReference>
<evidence type="ECO:0000256" key="1">
    <source>
        <dbReference type="SAM" id="MobiDB-lite"/>
    </source>
</evidence>
<sequence length="646" mass="72635">MSTSIEFKKDIQFSKISNIEECNFHPVLQRFYGMGVRGLVRENLQNARDGKLIGSTEPVIVEIQTGVINKSDIPGIQEIEEHILSLVGQSEYTQEVIEHMKNCLNQEEVRYISFEDKNTRGLSGARNGQSNSSKDTFGVYAYSKGFHATESDQALETARGGSHGIGKIASNSASDLHLMYFSNCDEHENQHIGGTIQLVEHEHDGNYYRATGYFSDVEELENGRTKYVPFENTYHSIFKKDTRGLKIVIPFFREEFDKEVEIIKTICDSFAIAILKGELVVNVNGKDLSKNTLEQFVKDAKYYPTEVAKMKKEFTPLYVDTYIHAEPQSLVVSNGERDFHFTLYFTYNEEIPKGRMAIFRTIGMKIEDFKVDGHATKPFNAVLIGGLEEDAYLKSLEDESHTTIMNPKIKDPKLKAKARKFTKNLANALAKIIDEKMRENNPTDGVMDTADVLYTVETQFKKELEKALGTVVINSGKKMIKSKIDGPSTKKGEEQKGGGRGSGRGGGKGGSQGSGQGDLKRKKVKKGASGELDDSKETFSVNPNLVQRLILQDREILRFDFTNQKALRNITSCDISFRVIDGMGEEHNLIFAENYDAITDVHTNQTYPLNGHTLQGVTIKNGVVYLNVQLKPTYNRALKFNYYVEV</sequence>
<evidence type="ECO:0000313" key="3">
    <source>
        <dbReference type="Proteomes" id="UP000225062"/>
    </source>
</evidence>
<reference evidence="2 3" key="1">
    <citation type="submission" date="2017-09" db="EMBL/GenBank/DDBJ databases">
        <title>Large-scale bioinformatics analysis of Bacillus genomes uncovers conserved roles of natural products in bacterial physiology.</title>
        <authorList>
            <consortium name="Agbiome Team Llc"/>
            <person name="Bleich R.M."/>
            <person name="Grubbs K.J."/>
            <person name="Santa Maria K.C."/>
            <person name="Allen S.E."/>
            <person name="Farag S."/>
            <person name="Shank E.A."/>
            <person name="Bowers A."/>
        </authorList>
    </citation>
    <scope>NUCLEOTIDE SEQUENCE [LARGE SCALE GENOMIC DNA]</scope>
    <source>
        <strain evidence="2 3">AFS032503</strain>
    </source>
</reference>
<feature type="compositionally biased region" description="Basic and acidic residues" evidence="1">
    <location>
        <begin position="482"/>
        <end position="497"/>
    </location>
</feature>
<evidence type="ECO:0000313" key="2">
    <source>
        <dbReference type="EMBL" id="PHG19454.1"/>
    </source>
</evidence>
<proteinExistence type="predicted"/>
<protein>
    <submittedName>
        <fullName evidence="2">Uncharacterized protein</fullName>
    </submittedName>
</protein>
<feature type="compositionally biased region" description="Gly residues" evidence="1">
    <location>
        <begin position="498"/>
        <end position="516"/>
    </location>
</feature>
<feature type="region of interest" description="Disordered" evidence="1">
    <location>
        <begin position="482"/>
        <end position="537"/>
    </location>
</feature>
<organism evidence="2 3">
    <name type="scientific">Bacillus wiedmannii</name>
    <dbReference type="NCBI Taxonomy" id="1890302"/>
    <lineage>
        <taxon>Bacteria</taxon>
        <taxon>Bacillati</taxon>
        <taxon>Bacillota</taxon>
        <taxon>Bacilli</taxon>
        <taxon>Bacillales</taxon>
        <taxon>Bacillaceae</taxon>
        <taxon>Bacillus</taxon>
        <taxon>Bacillus cereus group</taxon>
    </lineage>
</organism>
<name>A0ABD6TSZ4_9BACI</name>
<dbReference type="EMBL" id="NUUI01000031">
    <property type="protein sequence ID" value="PHG19454.1"/>
    <property type="molecule type" value="Genomic_DNA"/>
</dbReference>
<comment type="caution">
    <text evidence="2">The sequence shown here is derived from an EMBL/GenBank/DDBJ whole genome shotgun (WGS) entry which is preliminary data.</text>
</comment>
<dbReference type="Proteomes" id="UP000225062">
    <property type="component" value="Unassembled WGS sequence"/>
</dbReference>
<accession>A0ABD6TSZ4</accession>
<gene>
    <name evidence="2" type="ORF">COI74_17975</name>
</gene>
<dbReference type="AlphaFoldDB" id="A0ABD6TSZ4"/>